<evidence type="ECO:0000256" key="2">
    <source>
        <dbReference type="ARBA" id="ARBA00023027"/>
    </source>
</evidence>
<dbReference type="InterPro" id="IPR013328">
    <property type="entry name" value="6PGD_dom2"/>
</dbReference>
<dbReference type="InterPro" id="IPR013118">
    <property type="entry name" value="Mannitol_DH_C"/>
</dbReference>
<dbReference type="Pfam" id="PF01232">
    <property type="entry name" value="Mannitol_dh"/>
    <property type="match status" value="1"/>
</dbReference>
<dbReference type="Proteomes" id="UP000530571">
    <property type="component" value="Unassembled WGS sequence"/>
</dbReference>
<dbReference type="SUPFAM" id="SSF51735">
    <property type="entry name" value="NAD(P)-binding Rossmann-fold domains"/>
    <property type="match status" value="1"/>
</dbReference>
<protein>
    <submittedName>
        <fullName evidence="5">Tagaturonate reductase</fullName>
        <ecNumber evidence="5">1.1.1.58</ecNumber>
    </submittedName>
</protein>
<feature type="domain" description="Mannitol dehydrogenase N-terminal" evidence="3">
    <location>
        <begin position="6"/>
        <end position="221"/>
    </location>
</feature>
<evidence type="ECO:0000259" key="4">
    <source>
        <dbReference type="Pfam" id="PF08125"/>
    </source>
</evidence>
<dbReference type="RefSeq" id="WP_183490967.1">
    <property type="nucleotide sequence ID" value="NZ_JACIDZ010000021.1"/>
</dbReference>
<accession>A0A7W6PCA8</accession>
<evidence type="ECO:0000313" key="6">
    <source>
        <dbReference type="Proteomes" id="UP000530571"/>
    </source>
</evidence>
<dbReference type="EC" id="1.1.1.58" evidence="5"/>
<evidence type="ECO:0000313" key="5">
    <source>
        <dbReference type="EMBL" id="MBB4124361.1"/>
    </source>
</evidence>
<keyword evidence="6" id="KW-1185">Reference proteome</keyword>
<dbReference type="AlphaFoldDB" id="A0A7W6PCA8"/>
<name>A0A7W6PCA8_9HYPH</name>
<dbReference type="InterPro" id="IPR036291">
    <property type="entry name" value="NAD(P)-bd_dom_sf"/>
</dbReference>
<evidence type="ECO:0000256" key="1">
    <source>
        <dbReference type="ARBA" id="ARBA00023002"/>
    </source>
</evidence>
<comment type="caution">
    <text evidence="5">The sequence shown here is derived from an EMBL/GenBank/DDBJ whole genome shotgun (WGS) entry which is preliminary data.</text>
</comment>
<gene>
    <name evidence="5" type="ORF">GGR30_004319</name>
</gene>
<dbReference type="SUPFAM" id="SSF48179">
    <property type="entry name" value="6-phosphogluconate dehydrogenase C-terminal domain-like"/>
    <property type="match status" value="1"/>
</dbReference>
<reference evidence="5 6" key="1">
    <citation type="submission" date="2020-08" db="EMBL/GenBank/DDBJ databases">
        <title>Genomic Encyclopedia of Type Strains, Phase IV (KMG-IV): sequencing the most valuable type-strain genomes for metagenomic binning, comparative biology and taxonomic classification.</title>
        <authorList>
            <person name="Goeker M."/>
        </authorList>
    </citation>
    <scope>NUCLEOTIDE SEQUENCE [LARGE SCALE GENOMIC DNA]</scope>
    <source>
        <strain evidence="5 6">DSM 28101</strain>
    </source>
</reference>
<feature type="domain" description="Mannitol dehydrogenase C-terminal" evidence="4">
    <location>
        <begin position="239"/>
        <end position="340"/>
    </location>
</feature>
<evidence type="ECO:0000259" key="3">
    <source>
        <dbReference type="Pfam" id="PF01232"/>
    </source>
</evidence>
<dbReference type="Pfam" id="PF08125">
    <property type="entry name" value="Mannitol_dh_C"/>
    <property type="match status" value="1"/>
</dbReference>
<dbReference type="PANTHER" id="PTHR30524">
    <property type="entry name" value="MANNITOL-1-PHOSPHATE 5-DEHYDROGENASE"/>
    <property type="match status" value="1"/>
</dbReference>
<dbReference type="PANTHER" id="PTHR30524:SF0">
    <property type="entry name" value="ALTRONATE OXIDOREDUCTASE-RELATED"/>
    <property type="match status" value="1"/>
</dbReference>
<organism evidence="5 6">
    <name type="scientific">Martelella radicis</name>
    <dbReference type="NCBI Taxonomy" id="1397476"/>
    <lineage>
        <taxon>Bacteria</taxon>
        <taxon>Pseudomonadati</taxon>
        <taxon>Pseudomonadota</taxon>
        <taxon>Alphaproteobacteria</taxon>
        <taxon>Hyphomicrobiales</taxon>
        <taxon>Aurantimonadaceae</taxon>
        <taxon>Martelella</taxon>
    </lineage>
</organism>
<keyword evidence="2" id="KW-0520">NAD</keyword>
<dbReference type="EMBL" id="JACIDZ010000021">
    <property type="protein sequence ID" value="MBB4124361.1"/>
    <property type="molecule type" value="Genomic_DNA"/>
</dbReference>
<sequence>MSATPIVQFGTSRFLQAHADLFISEGLKGGRAVGPITVVQTSGDPARALRLRSLALQNGFNVRIRGLLQGAPVDKILKVTSICKALSTAEDRLEVERVLRDEAEIILSNTTEQGFLPRPEDSNPAFSQAMSFPAKLAHLLFSRFRANARPLQIMPCELLHENGAALKARVLPVAERLSADYARWLETRVLWVNSLVDRIVSEPLEPAGAVTEPYALWAIEACVGLTLPCSHPALKVVGDLNEVETMKLFVLNLGHTYLVENWQRAGGRQSFVRELMEEKNIRADLFNLYMDEVLPAFAAEGRGAEADRYIDETLDRFANPYLDHKLSDIARNHAQKVAIRIGGFLGFANHAVPGYRAPRLEAILARRAG</sequence>
<dbReference type="GO" id="GO:0009026">
    <property type="term" value="F:tagaturonate reductase activity"/>
    <property type="evidence" value="ECO:0007669"/>
    <property type="project" value="UniProtKB-EC"/>
</dbReference>
<dbReference type="InterPro" id="IPR013131">
    <property type="entry name" value="Mannitol_DH_N"/>
</dbReference>
<dbReference type="InterPro" id="IPR008927">
    <property type="entry name" value="6-PGluconate_DH-like_C_sf"/>
</dbReference>
<proteinExistence type="predicted"/>
<keyword evidence="1 5" id="KW-0560">Oxidoreductase</keyword>
<dbReference type="Gene3D" id="1.10.1040.10">
    <property type="entry name" value="N-(1-d-carboxylethyl)-l-norvaline Dehydrogenase, domain 2"/>
    <property type="match status" value="1"/>
</dbReference>
<dbReference type="Gene3D" id="3.40.50.720">
    <property type="entry name" value="NAD(P)-binding Rossmann-like Domain"/>
    <property type="match status" value="1"/>
</dbReference>